<comment type="similarity">
    <text evidence="2">Belongs to the transcriptional coactivator PC4 family.</text>
</comment>
<evidence type="ECO:0000256" key="7">
    <source>
        <dbReference type="SAM" id="MobiDB-lite"/>
    </source>
</evidence>
<dbReference type="GO" id="GO:0003713">
    <property type="term" value="F:transcription coactivator activity"/>
    <property type="evidence" value="ECO:0007669"/>
    <property type="project" value="InterPro"/>
</dbReference>
<feature type="region of interest" description="Disordered" evidence="7">
    <location>
        <begin position="1"/>
        <end position="85"/>
    </location>
</feature>
<gene>
    <name evidence="9" type="ORF">DERYTH_LOCUS18914</name>
</gene>
<accession>A0A9N9JCZ2</accession>
<dbReference type="AlphaFoldDB" id="A0A9N9JCZ2"/>
<sequence length="145" mass="17087">SDEEESDYKAKAQDDFEDEIESDKQESDEPKQKKKTSRSKKAKTKKHEDESEDSEDSPASKNPKGQDKKGDRRENEQGEAYFQLSDKKRVTVREFKNMILIDFREYFRKDGEYLPGKKGMSLQVDQWNKLKEQIDDIDAEIKKLE</sequence>
<dbReference type="EMBL" id="CAJVPY010019917">
    <property type="protein sequence ID" value="CAG8773395.1"/>
    <property type="molecule type" value="Genomic_DNA"/>
</dbReference>
<feature type="domain" description="Transcriptional coactivator p15 (PC4) C-terminal" evidence="8">
    <location>
        <begin position="82"/>
        <end position="132"/>
    </location>
</feature>
<evidence type="ECO:0000256" key="2">
    <source>
        <dbReference type="ARBA" id="ARBA00009001"/>
    </source>
</evidence>
<keyword evidence="5" id="KW-0804">Transcription</keyword>
<evidence type="ECO:0000259" key="8">
    <source>
        <dbReference type="Pfam" id="PF02229"/>
    </source>
</evidence>
<evidence type="ECO:0000256" key="4">
    <source>
        <dbReference type="ARBA" id="ARBA00023125"/>
    </source>
</evidence>
<dbReference type="GO" id="GO:0003677">
    <property type="term" value="F:DNA binding"/>
    <property type="evidence" value="ECO:0007669"/>
    <property type="project" value="UniProtKB-KW"/>
</dbReference>
<dbReference type="OrthoDB" id="2505440at2759"/>
<dbReference type="InterPro" id="IPR003173">
    <property type="entry name" value="PC4_C"/>
</dbReference>
<comment type="caution">
    <text evidence="9">The sequence shown here is derived from an EMBL/GenBank/DDBJ whole genome shotgun (WGS) entry which is preliminary data.</text>
</comment>
<feature type="non-terminal residue" evidence="9">
    <location>
        <position position="1"/>
    </location>
</feature>
<evidence type="ECO:0000256" key="6">
    <source>
        <dbReference type="ARBA" id="ARBA00023242"/>
    </source>
</evidence>
<dbReference type="InterPro" id="IPR009044">
    <property type="entry name" value="ssDNA-bd_transcriptional_reg"/>
</dbReference>
<evidence type="ECO:0000313" key="10">
    <source>
        <dbReference type="Proteomes" id="UP000789405"/>
    </source>
</evidence>
<keyword evidence="3" id="KW-0805">Transcription regulation</keyword>
<dbReference type="InterPro" id="IPR045125">
    <property type="entry name" value="Sub1/Tcp4-like"/>
</dbReference>
<name>A0A9N9JCZ2_9GLOM</name>
<reference evidence="9" key="1">
    <citation type="submission" date="2021-06" db="EMBL/GenBank/DDBJ databases">
        <authorList>
            <person name="Kallberg Y."/>
            <person name="Tangrot J."/>
            <person name="Rosling A."/>
        </authorList>
    </citation>
    <scope>NUCLEOTIDE SEQUENCE</scope>
    <source>
        <strain evidence="9">MA453B</strain>
    </source>
</reference>
<dbReference type="Gene3D" id="2.30.31.10">
    <property type="entry name" value="Transcriptional Coactivator Pc4, Chain A"/>
    <property type="match status" value="1"/>
</dbReference>
<evidence type="ECO:0000256" key="5">
    <source>
        <dbReference type="ARBA" id="ARBA00023163"/>
    </source>
</evidence>
<evidence type="ECO:0000313" key="9">
    <source>
        <dbReference type="EMBL" id="CAG8773395.1"/>
    </source>
</evidence>
<feature type="compositionally biased region" description="Basic and acidic residues" evidence="7">
    <location>
        <begin position="64"/>
        <end position="76"/>
    </location>
</feature>
<dbReference type="PANTHER" id="PTHR13215">
    <property type="entry name" value="RNA POLYMERASE II TRANSCRIPTIONAL COACTIVATOR"/>
    <property type="match status" value="1"/>
</dbReference>
<comment type="subcellular location">
    <subcellularLocation>
        <location evidence="1">Nucleus</location>
    </subcellularLocation>
</comment>
<proteinExistence type="inferred from homology"/>
<keyword evidence="4" id="KW-0238">DNA-binding</keyword>
<feature type="compositionally biased region" description="Basic residues" evidence="7">
    <location>
        <begin position="32"/>
        <end position="45"/>
    </location>
</feature>
<dbReference type="Pfam" id="PF02229">
    <property type="entry name" value="PC4"/>
    <property type="match status" value="1"/>
</dbReference>
<evidence type="ECO:0000256" key="1">
    <source>
        <dbReference type="ARBA" id="ARBA00004123"/>
    </source>
</evidence>
<dbReference type="GO" id="GO:0005634">
    <property type="term" value="C:nucleus"/>
    <property type="evidence" value="ECO:0007669"/>
    <property type="project" value="UniProtKB-SubCell"/>
</dbReference>
<dbReference type="SUPFAM" id="SSF54447">
    <property type="entry name" value="ssDNA-binding transcriptional regulator domain"/>
    <property type="match status" value="1"/>
</dbReference>
<evidence type="ECO:0000256" key="3">
    <source>
        <dbReference type="ARBA" id="ARBA00023015"/>
    </source>
</evidence>
<protein>
    <submittedName>
        <fullName evidence="9">520_t:CDS:1</fullName>
    </submittedName>
</protein>
<dbReference type="Proteomes" id="UP000789405">
    <property type="component" value="Unassembled WGS sequence"/>
</dbReference>
<keyword evidence="10" id="KW-1185">Reference proteome</keyword>
<organism evidence="9 10">
    <name type="scientific">Dentiscutata erythropus</name>
    <dbReference type="NCBI Taxonomy" id="1348616"/>
    <lineage>
        <taxon>Eukaryota</taxon>
        <taxon>Fungi</taxon>
        <taxon>Fungi incertae sedis</taxon>
        <taxon>Mucoromycota</taxon>
        <taxon>Glomeromycotina</taxon>
        <taxon>Glomeromycetes</taxon>
        <taxon>Diversisporales</taxon>
        <taxon>Gigasporaceae</taxon>
        <taxon>Dentiscutata</taxon>
    </lineage>
</organism>
<dbReference type="GO" id="GO:0060261">
    <property type="term" value="P:positive regulation of transcription initiation by RNA polymerase II"/>
    <property type="evidence" value="ECO:0007669"/>
    <property type="project" value="InterPro"/>
</dbReference>
<keyword evidence="6" id="KW-0539">Nucleus</keyword>
<feature type="compositionally biased region" description="Basic and acidic residues" evidence="7">
    <location>
        <begin position="22"/>
        <end position="31"/>
    </location>
</feature>